<dbReference type="InterPro" id="IPR004839">
    <property type="entry name" value="Aminotransferase_I/II_large"/>
</dbReference>
<dbReference type="InterPro" id="IPR036390">
    <property type="entry name" value="WH_DNA-bd_sf"/>
</dbReference>
<name>A0A5J5J170_9MICO</name>
<feature type="domain" description="HTH gntR-type" evidence="6">
    <location>
        <begin position="33"/>
        <end position="101"/>
    </location>
</feature>
<dbReference type="PRINTS" id="PR00035">
    <property type="entry name" value="HTHGNTR"/>
</dbReference>
<dbReference type="SUPFAM" id="SSF53383">
    <property type="entry name" value="PLP-dependent transferases"/>
    <property type="match status" value="1"/>
</dbReference>
<keyword evidence="7" id="KW-0808">Transferase</keyword>
<dbReference type="AlphaFoldDB" id="A0A5J5J170"/>
<dbReference type="PROSITE" id="PS50949">
    <property type="entry name" value="HTH_GNTR"/>
    <property type="match status" value="1"/>
</dbReference>
<dbReference type="PANTHER" id="PTHR46577">
    <property type="entry name" value="HTH-TYPE TRANSCRIPTIONAL REGULATORY PROTEIN GABR"/>
    <property type="match status" value="1"/>
</dbReference>
<keyword evidence="8" id="KW-1185">Reference proteome</keyword>
<dbReference type="Pfam" id="PF00392">
    <property type="entry name" value="GntR"/>
    <property type="match status" value="1"/>
</dbReference>
<evidence type="ECO:0000256" key="5">
    <source>
        <dbReference type="ARBA" id="ARBA00023163"/>
    </source>
</evidence>
<proteinExistence type="inferred from homology"/>
<evidence type="ECO:0000313" key="7">
    <source>
        <dbReference type="EMBL" id="KAA9106599.1"/>
    </source>
</evidence>
<dbReference type="InterPro" id="IPR015424">
    <property type="entry name" value="PyrdxlP-dep_Trfase"/>
</dbReference>
<dbReference type="SMART" id="SM00345">
    <property type="entry name" value="HTH_GNTR"/>
    <property type="match status" value="1"/>
</dbReference>
<comment type="similarity">
    <text evidence="1">In the C-terminal section; belongs to the class-I pyridoxal-phosphate-dependent aminotransferase family.</text>
</comment>
<gene>
    <name evidence="7" type="ORF">F6B43_15855</name>
</gene>
<evidence type="ECO:0000313" key="8">
    <source>
        <dbReference type="Proteomes" id="UP000325827"/>
    </source>
</evidence>
<dbReference type="Proteomes" id="UP000325827">
    <property type="component" value="Unassembled WGS sequence"/>
</dbReference>
<dbReference type="InterPro" id="IPR036388">
    <property type="entry name" value="WH-like_DNA-bd_sf"/>
</dbReference>
<organism evidence="7 8">
    <name type="scientific">Microbacterium rhizomatis</name>
    <dbReference type="NCBI Taxonomy" id="1631477"/>
    <lineage>
        <taxon>Bacteria</taxon>
        <taxon>Bacillati</taxon>
        <taxon>Actinomycetota</taxon>
        <taxon>Actinomycetes</taxon>
        <taxon>Micrococcales</taxon>
        <taxon>Microbacteriaceae</taxon>
        <taxon>Microbacterium</taxon>
    </lineage>
</organism>
<accession>A0A5J5J170</accession>
<keyword evidence="3" id="KW-0805">Transcription regulation</keyword>
<comment type="caution">
    <text evidence="7">The sequence shown here is derived from an EMBL/GenBank/DDBJ whole genome shotgun (WGS) entry which is preliminary data.</text>
</comment>
<dbReference type="InterPro" id="IPR051446">
    <property type="entry name" value="HTH_trans_reg/aminotransferase"/>
</dbReference>
<keyword evidence="2" id="KW-0663">Pyridoxal phosphate</keyword>
<reference evidence="8" key="1">
    <citation type="submission" date="2019-09" db="EMBL/GenBank/DDBJ databases">
        <title>Mumia zhuanghuii sp. nov. isolated from the intestinal contents of plateau pika (Ochotona curzoniae) in the Qinghai-Tibet plateau of China.</title>
        <authorList>
            <person name="Tian Z."/>
        </authorList>
    </citation>
    <scope>NUCLEOTIDE SEQUENCE [LARGE SCALE GENOMIC DNA]</scope>
    <source>
        <strain evidence="8">JCM 30598</strain>
    </source>
</reference>
<dbReference type="Gene3D" id="1.10.10.10">
    <property type="entry name" value="Winged helix-like DNA-binding domain superfamily/Winged helix DNA-binding domain"/>
    <property type="match status" value="1"/>
</dbReference>
<sequence length="487" mass="52037">MTSPYSSANSFRLATIGANRLARLLGDWVSGEAALHVQLAANIRGLIATGALTSGTRLPSERSLGIALGVSRNTVTKSFDLLRGEGVLSSRQGDGTYVSTTRTSHSVRGDDRLRSFTEDEDVDHIDLRSAALPGLALVADQFDLLESPRARQLVASHGYLPSGLDELRDAVAQYYSALGLPTSREHILITSGAQQALRLAASSVTEAGSTVVIEEPSFRGAIESLRSLGVRLVSVPSGSQGIDVDELAAVVARERPALIVLQSTVHNPTGSVLDVFRRSRIASIANRFSTPVIDDATLADTIIDGDRRPVPLAAGSDMVMTVGSMSKSFWGGLRVGWLRGQPDTISELAAVKGGQDLGTSLLAQLLASHLLPQIELARDERLRTLTESRRLALESLSTRLPSWEPEVPVGGGSLWVRLPGEVATSFAHRAERFGVRVLPGSTFSIHDRLDDHLRISYAAVPAHTQRGIELLAQCWDAHYAASVGISA</sequence>
<dbReference type="CDD" id="cd00609">
    <property type="entry name" value="AAT_like"/>
    <property type="match status" value="1"/>
</dbReference>
<evidence type="ECO:0000256" key="1">
    <source>
        <dbReference type="ARBA" id="ARBA00005384"/>
    </source>
</evidence>
<dbReference type="EMBL" id="VYSA01000003">
    <property type="protein sequence ID" value="KAA9106599.1"/>
    <property type="molecule type" value="Genomic_DNA"/>
</dbReference>
<dbReference type="OrthoDB" id="199743at2"/>
<evidence type="ECO:0000256" key="2">
    <source>
        <dbReference type="ARBA" id="ARBA00022898"/>
    </source>
</evidence>
<dbReference type="Pfam" id="PF00155">
    <property type="entry name" value="Aminotran_1_2"/>
    <property type="match status" value="1"/>
</dbReference>
<dbReference type="RefSeq" id="WP_150449948.1">
    <property type="nucleotide sequence ID" value="NZ_VYSA01000003.1"/>
</dbReference>
<keyword evidence="7" id="KW-0032">Aminotransferase</keyword>
<dbReference type="InterPro" id="IPR000524">
    <property type="entry name" value="Tscrpt_reg_HTH_GntR"/>
</dbReference>
<dbReference type="Gene3D" id="3.40.640.10">
    <property type="entry name" value="Type I PLP-dependent aspartate aminotransferase-like (Major domain)"/>
    <property type="match status" value="1"/>
</dbReference>
<dbReference type="PANTHER" id="PTHR46577:SF1">
    <property type="entry name" value="HTH-TYPE TRANSCRIPTIONAL REGULATORY PROTEIN GABR"/>
    <property type="match status" value="1"/>
</dbReference>
<dbReference type="InterPro" id="IPR015421">
    <property type="entry name" value="PyrdxlP-dep_Trfase_major"/>
</dbReference>
<dbReference type="GO" id="GO:0003700">
    <property type="term" value="F:DNA-binding transcription factor activity"/>
    <property type="evidence" value="ECO:0007669"/>
    <property type="project" value="InterPro"/>
</dbReference>
<dbReference type="GO" id="GO:0008483">
    <property type="term" value="F:transaminase activity"/>
    <property type="evidence" value="ECO:0007669"/>
    <property type="project" value="UniProtKB-KW"/>
</dbReference>
<dbReference type="GO" id="GO:0003677">
    <property type="term" value="F:DNA binding"/>
    <property type="evidence" value="ECO:0007669"/>
    <property type="project" value="UniProtKB-KW"/>
</dbReference>
<dbReference type="SUPFAM" id="SSF46785">
    <property type="entry name" value="Winged helix' DNA-binding domain"/>
    <property type="match status" value="1"/>
</dbReference>
<keyword evidence="5" id="KW-0804">Transcription</keyword>
<evidence type="ECO:0000256" key="3">
    <source>
        <dbReference type="ARBA" id="ARBA00023015"/>
    </source>
</evidence>
<dbReference type="GO" id="GO:0030170">
    <property type="term" value="F:pyridoxal phosphate binding"/>
    <property type="evidence" value="ECO:0007669"/>
    <property type="project" value="InterPro"/>
</dbReference>
<dbReference type="CDD" id="cd07377">
    <property type="entry name" value="WHTH_GntR"/>
    <property type="match status" value="1"/>
</dbReference>
<evidence type="ECO:0000256" key="4">
    <source>
        <dbReference type="ARBA" id="ARBA00023125"/>
    </source>
</evidence>
<evidence type="ECO:0000259" key="6">
    <source>
        <dbReference type="PROSITE" id="PS50949"/>
    </source>
</evidence>
<keyword evidence="4" id="KW-0238">DNA-binding</keyword>
<protein>
    <submittedName>
        <fullName evidence="7">PLP-dependent aminotransferase family protein</fullName>
    </submittedName>
</protein>